<dbReference type="GeneID" id="18908890"/>
<dbReference type="RefSeq" id="XP_007400461.1">
    <property type="nucleotide sequence ID" value="XM_007400399.1"/>
</dbReference>
<accession>K5UNK8</accession>
<dbReference type="AlphaFoldDB" id="K5UNK8"/>
<organism evidence="2 3">
    <name type="scientific">Phanerochaete carnosa (strain HHB-10118-sp)</name>
    <name type="common">White-rot fungus</name>
    <name type="synonym">Peniophora carnosa</name>
    <dbReference type="NCBI Taxonomy" id="650164"/>
    <lineage>
        <taxon>Eukaryota</taxon>
        <taxon>Fungi</taxon>
        <taxon>Dikarya</taxon>
        <taxon>Basidiomycota</taxon>
        <taxon>Agaricomycotina</taxon>
        <taxon>Agaricomycetes</taxon>
        <taxon>Polyporales</taxon>
        <taxon>Phanerochaetaceae</taxon>
        <taxon>Phanerochaete</taxon>
    </lineage>
</organism>
<name>K5UNK8_PHACS</name>
<evidence type="ECO:0000313" key="3">
    <source>
        <dbReference type="Proteomes" id="UP000008370"/>
    </source>
</evidence>
<sequence length="650" mass="72893">MSSSSHSLQELNDTLSRLSTKDDKTAEVIDWVGRNSSEPPLTTFHLPGGGNAFGPNDDPGHDFIGTPMWATFLARHGLSDTDVAYAMLRKMSEELPQFLPLSAPCAYANPAKADECPNPGSQVCSSCRLVKYCSKVRTWYCKANIRSEQWQPAWIEEGRPPTFVSGIPRKHPLSQGLPLYDPLHMIPPLIRVSASGDLRNVVKTVNCMPRDYTDKLTIVMNDRDNYVTLRNILMLQILAKIPNKRKAADLALHLWYSAFVPVMYHTEILPIAVELATGTELMHTQLGPNAVLDADINQDLRMLCGMLAISPKAYGMGDAANELGRVRFDPDRTDLRHRQWARCEPSHRLTLLEYNRFGIVLPFGAHDAHFNSPNRFLFSPRGEWLQSDGANPLNCWNIEEVIESGKAHGTTREDLYGCLYYHVASQLQTFAERLAHMNISIKIANTDTIDLATSIRRGDLVRIGIPEEMRFDRIDVSNLVDQDYLGIPSILDAWGGFLKRRDDATIVGHFMNWPGREPGAEPGKEDMKEVVDRLMNSGKITLPDRGKVHSMDDMKAWMGNITATAHASAAVYDNSKAFEAHLTKQGLAAALKKAGLKRRLKHEIVPHRLCAPLDGMPSTLPDFKDKESWYLQSNIAMPMWTERYIEIVPA</sequence>
<proteinExistence type="predicted"/>
<protein>
    <recommendedName>
        <fullName evidence="1">DUF4470 domain-containing protein</fullName>
    </recommendedName>
</protein>
<dbReference type="Proteomes" id="UP000008370">
    <property type="component" value="Unassembled WGS sequence"/>
</dbReference>
<keyword evidence="3" id="KW-1185">Reference proteome</keyword>
<dbReference type="KEGG" id="pco:PHACADRAFT_151996"/>
<dbReference type="OrthoDB" id="2791063at2759"/>
<dbReference type="Pfam" id="PF14737">
    <property type="entry name" value="DUF4470"/>
    <property type="match status" value="1"/>
</dbReference>
<dbReference type="EMBL" id="JH930477">
    <property type="protein sequence ID" value="EKM51316.1"/>
    <property type="molecule type" value="Genomic_DNA"/>
</dbReference>
<feature type="domain" description="DUF4470" evidence="1">
    <location>
        <begin position="193"/>
        <end position="260"/>
    </location>
</feature>
<reference evidence="2 3" key="1">
    <citation type="journal article" date="2012" name="BMC Genomics">
        <title>Comparative genomics of the white-rot fungi, Phanerochaete carnosa and P. chrysosporium, to elucidate the genetic basis of the distinct wood types they colonize.</title>
        <authorList>
            <person name="Suzuki H."/>
            <person name="MacDonald J."/>
            <person name="Syed K."/>
            <person name="Salamov A."/>
            <person name="Hori C."/>
            <person name="Aerts A."/>
            <person name="Henrissat B."/>
            <person name="Wiebenga A."/>
            <person name="vanKuyk P.A."/>
            <person name="Barry K."/>
            <person name="Lindquist E."/>
            <person name="LaButti K."/>
            <person name="Lapidus A."/>
            <person name="Lucas S."/>
            <person name="Coutinho P."/>
            <person name="Gong Y."/>
            <person name="Samejima M."/>
            <person name="Mahadevan R."/>
            <person name="Abou-Zaid M."/>
            <person name="de Vries R.P."/>
            <person name="Igarashi K."/>
            <person name="Yadav J.S."/>
            <person name="Grigoriev I.V."/>
            <person name="Master E.R."/>
        </authorList>
    </citation>
    <scope>NUCLEOTIDE SEQUENCE [LARGE SCALE GENOMIC DNA]</scope>
    <source>
        <strain evidence="2 3">HHB-10118-sp</strain>
    </source>
</reference>
<dbReference type="HOGENOM" id="CLU_018400_1_0_1"/>
<dbReference type="InterPro" id="IPR027974">
    <property type="entry name" value="DUF4470"/>
</dbReference>
<dbReference type="InParanoid" id="K5UNK8"/>
<evidence type="ECO:0000259" key="1">
    <source>
        <dbReference type="Pfam" id="PF14737"/>
    </source>
</evidence>
<evidence type="ECO:0000313" key="2">
    <source>
        <dbReference type="EMBL" id="EKM51316.1"/>
    </source>
</evidence>
<gene>
    <name evidence="2" type="ORF">PHACADRAFT_151996</name>
</gene>